<evidence type="ECO:0000256" key="1">
    <source>
        <dbReference type="SAM" id="MobiDB-lite"/>
    </source>
</evidence>
<feature type="compositionally biased region" description="Low complexity" evidence="1">
    <location>
        <begin position="229"/>
        <end position="241"/>
    </location>
</feature>
<dbReference type="Proteomes" id="UP000482800">
    <property type="component" value="Unassembled WGS sequence"/>
</dbReference>
<evidence type="ECO:0000313" key="3">
    <source>
        <dbReference type="Proteomes" id="UP000482800"/>
    </source>
</evidence>
<reference evidence="2 3" key="1">
    <citation type="submission" date="2020-03" db="EMBL/GenBank/DDBJ databases">
        <title>Whole genome shotgun sequence of Phytohabitans houttuyneae NBRC 108639.</title>
        <authorList>
            <person name="Komaki H."/>
            <person name="Tamura T."/>
        </authorList>
    </citation>
    <scope>NUCLEOTIDE SEQUENCE [LARGE SCALE GENOMIC DNA]</scope>
    <source>
        <strain evidence="2 3">NBRC 108639</strain>
    </source>
</reference>
<dbReference type="AlphaFoldDB" id="A0A6V8KQD3"/>
<keyword evidence="3" id="KW-1185">Reference proteome</keyword>
<organism evidence="2 3">
    <name type="scientific">Phytohabitans houttuyneae</name>
    <dbReference type="NCBI Taxonomy" id="1076126"/>
    <lineage>
        <taxon>Bacteria</taxon>
        <taxon>Bacillati</taxon>
        <taxon>Actinomycetota</taxon>
        <taxon>Actinomycetes</taxon>
        <taxon>Micromonosporales</taxon>
        <taxon>Micromonosporaceae</taxon>
    </lineage>
</organism>
<feature type="region of interest" description="Disordered" evidence="1">
    <location>
        <begin position="229"/>
        <end position="256"/>
    </location>
</feature>
<name>A0A6V8KQD3_9ACTN</name>
<comment type="caution">
    <text evidence="2">The sequence shown here is derived from an EMBL/GenBank/DDBJ whole genome shotgun (WGS) entry which is preliminary data.</text>
</comment>
<feature type="region of interest" description="Disordered" evidence="1">
    <location>
        <begin position="155"/>
        <end position="191"/>
    </location>
</feature>
<accession>A0A6V8KQD3</accession>
<gene>
    <name evidence="2" type="ORF">Phou_081470</name>
</gene>
<reference evidence="2 3" key="2">
    <citation type="submission" date="2020-03" db="EMBL/GenBank/DDBJ databases">
        <authorList>
            <person name="Ichikawa N."/>
            <person name="Kimura A."/>
            <person name="Kitahashi Y."/>
            <person name="Uohara A."/>
        </authorList>
    </citation>
    <scope>NUCLEOTIDE SEQUENCE [LARGE SCALE GENOMIC DNA]</scope>
    <source>
        <strain evidence="2 3">NBRC 108639</strain>
    </source>
</reference>
<sequence>MPRRARRRSRPAVGTARPARPEDGGEQADSLPDGGRVPPGAVLFVEGHQGAVGVGAGGPAGVGEQHQGEQSSHLTVAGQEAVQQSREPDGLSGEVGAVQAGAGAGRVSLVEHQVQHVQHDGQAGAALRVGRRCEPGAGFLNLSLRAGDPLGHRRFRHQEGGRDLGGAQTADRAKGERELGGRRQGGVAAEKEQRERVIGFGVRGRPKRGVGGDGQFPVAASAVRAPTVDQGAAGDGQQPGARPVGQALGRPLSGGGEQRLLHGVLARVELAVPARERAENPRRELTQQILDTGPAGHPSMIRRTSIGYSV</sequence>
<feature type="region of interest" description="Disordered" evidence="1">
    <location>
        <begin position="290"/>
        <end position="310"/>
    </location>
</feature>
<feature type="region of interest" description="Disordered" evidence="1">
    <location>
        <begin position="1"/>
        <end position="96"/>
    </location>
</feature>
<feature type="compositionally biased region" description="Basic and acidic residues" evidence="1">
    <location>
        <begin position="171"/>
        <end position="181"/>
    </location>
</feature>
<evidence type="ECO:0000313" key="2">
    <source>
        <dbReference type="EMBL" id="GFJ83967.1"/>
    </source>
</evidence>
<proteinExistence type="predicted"/>
<feature type="compositionally biased region" description="Basic residues" evidence="1">
    <location>
        <begin position="1"/>
        <end position="10"/>
    </location>
</feature>
<feature type="compositionally biased region" description="Gly residues" evidence="1">
    <location>
        <begin position="50"/>
        <end position="61"/>
    </location>
</feature>
<protein>
    <submittedName>
        <fullName evidence="2">Uncharacterized protein</fullName>
    </submittedName>
</protein>
<dbReference type="EMBL" id="BLPF01000003">
    <property type="protein sequence ID" value="GFJ83967.1"/>
    <property type="molecule type" value="Genomic_DNA"/>
</dbReference>